<evidence type="ECO:0000256" key="7">
    <source>
        <dbReference type="ARBA" id="ARBA00023204"/>
    </source>
</evidence>
<dbReference type="NCBIfam" id="TIGR00634">
    <property type="entry name" value="recN"/>
    <property type="match status" value="1"/>
</dbReference>
<dbReference type="InterPro" id="IPR004604">
    <property type="entry name" value="DNA_recomb/repair_RecN"/>
</dbReference>
<evidence type="ECO:0000256" key="10">
    <source>
        <dbReference type="SAM" id="Coils"/>
    </source>
</evidence>
<evidence type="ECO:0000256" key="2">
    <source>
        <dbReference type="ARBA" id="ARBA00009441"/>
    </source>
</evidence>
<comment type="function">
    <text evidence="1 9">May be involved in recombinational repair of damaged DNA.</text>
</comment>
<keyword evidence="13" id="KW-1185">Reference proteome</keyword>
<dbReference type="FunFam" id="3.40.50.300:FF:000319">
    <property type="entry name" value="DNA repair protein RecN"/>
    <property type="match status" value="1"/>
</dbReference>
<evidence type="ECO:0000256" key="8">
    <source>
        <dbReference type="ARBA" id="ARBA00033408"/>
    </source>
</evidence>
<evidence type="ECO:0000256" key="5">
    <source>
        <dbReference type="ARBA" id="ARBA00022763"/>
    </source>
</evidence>
<dbReference type="AlphaFoldDB" id="A0A839IT37"/>
<dbReference type="GO" id="GO:0043590">
    <property type="term" value="C:bacterial nucleoid"/>
    <property type="evidence" value="ECO:0007669"/>
    <property type="project" value="TreeGrafter"/>
</dbReference>
<feature type="domain" description="Rad50/SbcC-type AAA" evidence="11">
    <location>
        <begin position="5"/>
        <end position="216"/>
    </location>
</feature>
<dbReference type="PIRSF" id="PIRSF003128">
    <property type="entry name" value="RecN"/>
    <property type="match status" value="1"/>
</dbReference>
<dbReference type="PANTHER" id="PTHR11059:SF0">
    <property type="entry name" value="DNA REPAIR PROTEIN RECN"/>
    <property type="match status" value="1"/>
</dbReference>
<evidence type="ECO:0000256" key="6">
    <source>
        <dbReference type="ARBA" id="ARBA00022840"/>
    </source>
</evidence>
<dbReference type="SUPFAM" id="SSF52540">
    <property type="entry name" value="P-loop containing nucleoside triphosphate hydrolases"/>
    <property type="match status" value="2"/>
</dbReference>
<sequence length="558" mass="62681">MLTYLAINNLAIVEQLELDLPAGMTVITGETGAGKSILLDAMGLALGDRADADSVRHGTPKAEIHAHFDVSALKVARQWLIKNELNTDDSSECILRRVIHSNGRSKAWINGQPCSVQQLKQLSSHLIDIHGQHEHQSLLRRETHLTLLDEFARLQKPVAQQTELFRQWQKCRRQLEQLKNQDSEQQSRLELLRYQVEELEQLALEEQELQQLEEEQQRLANAETLIAEGQAIIELCDSDHGSVRQMLNQACHRISQIPGQDTRLNEISQLLNEALIQVEEASGELHHFVNGCELDPERLQFVEERLSTIYQLARKHHITPEELYQHSLQLREELNKIESGPQNIDQVAEQLQELTEIFREKAAILSQKRRKAADRLNKEINKQLSMLGMANARFEVSVNSTDQFQPTGTDDTEFLISTNPGQPAKPMIKIASGGELSRISLAIQVVTAQTSTIPTLVFDEVDVGISGGTAEIVGKLLHNLGQSGQILSITHLPQVAAQGDQHLHIRKFSTKNSTRSEMLWLDQSQRITELARMLGGVDLTEQTLAHASEMLTSSQPVD</sequence>
<feature type="coiled-coil region" evidence="10">
    <location>
        <begin position="175"/>
        <end position="232"/>
    </location>
</feature>
<accession>A0A839IT37</accession>
<evidence type="ECO:0000256" key="4">
    <source>
        <dbReference type="ARBA" id="ARBA00022741"/>
    </source>
</evidence>
<dbReference type="GO" id="GO:0005524">
    <property type="term" value="F:ATP binding"/>
    <property type="evidence" value="ECO:0007669"/>
    <property type="project" value="UniProtKB-KW"/>
</dbReference>
<dbReference type="RefSeq" id="WP_182809885.1">
    <property type="nucleotide sequence ID" value="NZ_JACJFM010000023.1"/>
</dbReference>
<dbReference type="EMBL" id="JACJFM010000023">
    <property type="protein sequence ID" value="MBB1488111.1"/>
    <property type="molecule type" value="Genomic_DNA"/>
</dbReference>
<dbReference type="GO" id="GO:0006310">
    <property type="term" value="P:DNA recombination"/>
    <property type="evidence" value="ECO:0007669"/>
    <property type="project" value="InterPro"/>
</dbReference>
<dbReference type="Gene3D" id="3.40.50.300">
    <property type="entry name" value="P-loop containing nucleotide triphosphate hydrolases"/>
    <property type="match status" value="2"/>
</dbReference>
<keyword evidence="5 9" id="KW-0227">DNA damage</keyword>
<gene>
    <name evidence="12" type="primary">recN</name>
    <name evidence="12" type="ORF">H4O21_16025</name>
</gene>
<dbReference type="GO" id="GO:0016887">
    <property type="term" value="F:ATP hydrolysis activity"/>
    <property type="evidence" value="ECO:0007669"/>
    <property type="project" value="InterPro"/>
</dbReference>
<dbReference type="FunFam" id="3.40.50.300:FF:000356">
    <property type="entry name" value="DNA repair protein RecN"/>
    <property type="match status" value="1"/>
</dbReference>
<dbReference type="Pfam" id="PF13476">
    <property type="entry name" value="AAA_23"/>
    <property type="match status" value="1"/>
</dbReference>
<keyword evidence="6" id="KW-0067">ATP-binding</keyword>
<evidence type="ECO:0000313" key="13">
    <source>
        <dbReference type="Proteomes" id="UP000565262"/>
    </source>
</evidence>
<dbReference type="NCBIfam" id="NF008121">
    <property type="entry name" value="PRK10869.1"/>
    <property type="match status" value="1"/>
</dbReference>
<evidence type="ECO:0000256" key="3">
    <source>
        <dbReference type="ARBA" id="ARBA00021315"/>
    </source>
</evidence>
<dbReference type="PANTHER" id="PTHR11059">
    <property type="entry name" value="DNA REPAIR PROTEIN RECN"/>
    <property type="match status" value="1"/>
</dbReference>
<keyword evidence="7 9" id="KW-0234">DNA repair</keyword>
<dbReference type="InterPro" id="IPR027417">
    <property type="entry name" value="P-loop_NTPase"/>
</dbReference>
<dbReference type="Proteomes" id="UP000565262">
    <property type="component" value="Unassembled WGS sequence"/>
</dbReference>
<proteinExistence type="inferred from homology"/>
<name>A0A839IT37_9GAMM</name>
<dbReference type="CDD" id="cd03241">
    <property type="entry name" value="ABC_RecN"/>
    <property type="match status" value="2"/>
</dbReference>
<keyword evidence="4" id="KW-0547">Nucleotide-binding</keyword>
<dbReference type="GO" id="GO:0006302">
    <property type="term" value="P:double-strand break repair"/>
    <property type="evidence" value="ECO:0007669"/>
    <property type="project" value="InterPro"/>
</dbReference>
<organism evidence="12 13">
    <name type="scientific">Oceanospirillum sediminis</name>
    <dbReference type="NCBI Taxonomy" id="2760088"/>
    <lineage>
        <taxon>Bacteria</taxon>
        <taxon>Pseudomonadati</taxon>
        <taxon>Pseudomonadota</taxon>
        <taxon>Gammaproteobacteria</taxon>
        <taxon>Oceanospirillales</taxon>
        <taxon>Oceanospirillaceae</taxon>
        <taxon>Oceanospirillum</taxon>
    </lineage>
</organism>
<evidence type="ECO:0000259" key="11">
    <source>
        <dbReference type="Pfam" id="PF13476"/>
    </source>
</evidence>
<evidence type="ECO:0000256" key="1">
    <source>
        <dbReference type="ARBA" id="ARBA00003618"/>
    </source>
</evidence>
<evidence type="ECO:0000256" key="9">
    <source>
        <dbReference type="PIRNR" id="PIRNR003128"/>
    </source>
</evidence>
<reference evidence="12 13" key="1">
    <citation type="submission" date="2020-08" db="EMBL/GenBank/DDBJ databases">
        <title>Oceanospirillum sp. nov. isolated from marine sediment.</title>
        <authorList>
            <person name="Ji X."/>
        </authorList>
    </citation>
    <scope>NUCLEOTIDE SEQUENCE [LARGE SCALE GENOMIC DNA]</scope>
    <source>
        <strain evidence="12 13">D5</strain>
    </source>
</reference>
<dbReference type="InterPro" id="IPR038729">
    <property type="entry name" value="Rad50/SbcC_AAA"/>
</dbReference>
<protein>
    <recommendedName>
        <fullName evidence="3 9">DNA repair protein RecN</fullName>
    </recommendedName>
    <alternativeName>
        <fullName evidence="8 9">Recombination protein N</fullName>
    </alternativeName>
</protein>
<keyword evidence="10" id="KW-0175">Coiled coil</keyword>
<dbReference type="GO" id="GO:0009432">
    <property type="term" value="P:SOS response"/>
    <property type="evidence" value="ECO:0007669"/>
    <property type="project" value="UniProtKB-ARBA"/>
</dbReference>
<comment type="caution">
    <text evidence="12">The sequence shown here is derived from an EMBL/GenBank/DDBJ whole genome shotgun (WGS) entry which is preliminary data.</text>
</comment>
<comment type="similarity">
    <text evidence="2 9">Belongs to the RecN family.</text>
</comment>
<evidence type="ECO:0000313" key="12">
    <source>
        <dbReference type="EMBL" id="MBB1488111.1"/>
    </source>
</evidence>